<evidence type="ECO:0000313" key="2">
    <source>
        <dbReference type="EMBL" id="MBM7702906.1"/>
    </source>
</evidence>
<keyword evidence="1" id="KW-0812">Transmembrane</keyword>
<gene>
    <name evidence="2" type="ORF">JOC83_001753</name>
</gene>
<evidence type="ECO:0000313" key="3">
    <source>
        <dbReference type="Proteomes" id="UP000809829"/>
    </source>
</evidence>
<feature type="transmembrane region" description="Helical" evidence="1">
    <location>
        <begin position="190"/>
        <end position="209"/>
    </location>
</feature>
<dbReference type="Proteomes" id="UP000809829">
    <property type="component" value="Unassembled WGS sequence"/>
</dbReference>
<feature type="transmembrane region" description="Helical" evidence="1">
    <location>
        <begin position="74"/>
        <end position="92"/>
    </location>
</feature>
<dbReference type="EMBL" id="JAFBFC010000003">
    <property type="protein sequence ID" value="MBM7702906.1"/>
    <property type="molecule type" value="Genomic_DNA"/>
</dbReference>
<keyword evidence="3" id="KW-1185">Reference proteome</keyword>
<sequence length="211" mass="23664">MRARLDAIRKKSQDERTVQRKLTYLVLLVLVGATFGFVSKYVDGSSLGLIGSDISFWVVVTTIIAAWSRSPRAAALHACLFLSAMLIVYYLYSMILFGFFPTSYFIGWGSIALLSPIAGYIIWFSRGEGWLAACIAAAPISVLIVNGSSFFYVLSLEVSSLWTTQGFSLLSAVILFLFLPNHSKQRLRIIPPLILFYFVIEYSDLMYYFPS</sequence>
<dbReference type="InterPro" id="IPR045393">
    <property type="entry name" value="DUF6518"/>
</dbReference>
<feature type="transmembrane region" description="Helical" evidence="1">
    <location>
        <begin position="104"/>
        <end position="123"/>
    </location>
</feature>
<comment type="caution">
    <text evidence="2">The sequence shown here is derived from an EMBL/GenBank/DDBJ whole genome shotgun (WGS) entry which is preliminary data.</text>
</comment>
<keyword evidence="1" id="KW-0472">Membrane</keyword>
<feature type="transmembrane region" description="Helical" evidence="1">
    <location>
        <begin position="130"/>
        <end position="154"/>
    </location>
</feature>
<feature type="transmembrane region" description="Helical" evidence="1">
    <location>
        <begin position="48"/>
        <end position="67"/>
    </location>
</feature>
<accession>A0ABS2QTV7</accession>
<feature type="transmembrane region" description="Helical" evidence="1">
    <location>
        <begin position="21"/>
        <end position="42"/>
    </location>
</feature>
<dbReference type="Pfam" id="PF20128">
    <property type="entry name" value="DUF6518"/>
    <property type="match status" value="1"/>
</dbReference>
<keyword evidence="1" id="KW-1133">Transmembrane helix</keyword>
<proteinExistence type="predicted"/>
<name>A0ABS2QTV7_9BACI</name>
<reference evidence="2 3" key="1">
    <citation type="submission" date="2021-01" db="EMBL/GenBank/DDBJ databases">
        <title>Genomic Encyclopedia of Type Strains, Phase IV (KMG-IV): sequencing the most valuable type-strain genomes for metagenomic binning, comparative biology and taxonomic classification.</title>
        <authorList>
            <person name="Goeker M."/>
        </authorList>
    </citation>
    <scope>NUCLEOTIDE SEQUENCE [LARGE SCALE GENOMIC DNA]</scope>
    <source>
        <strain evidence="2 3">DSM 104297</strain>
    </source>
</reference>
<feature type="transmembrane region" description="Helical" evidence="1">
    <location>
        <begin position="160"/>
        <end position="178"/>
    </location>
</feature>
<evidence type="ECO:0000256" key="1">
    <source>
        <dbReference type="SAM" id="Phobius"/>
    </source>
</evidence>
<organism evidence="2 3">
    <name type="scientific">Priestia iocasae</name>
    <dbReference type="NCBI Taxonomy" id="2291674"/>
    <lineage>
        <taxon>Bacteria</taxon>
        <taxon>Bacillati</taxon>
        <taxon>Bacillota</taxon>
        <taxon>Bacilli</taxon>
        <taxon>Bacillales</taxon>
        <taxon>Bacillaceae</taxon>
        <taxon>Priestia</taxon>
    </lineage>
</organism>
<protein>
    <submittedName>
        <fullName evidence="2">Uncharacterized protein</fullName>
    </submittedName>
</protein>
<dbReference type="RefSeq" id="WP_205186306.1">
    <property type="nucleotide sequence ID" value="NZ_JAFBFC010000003.1"/>
</dbReference>